<protein>
    <submittedName>
        <fullName evidence="2">Uncharacterized protein</fullName>
    </submittedName>
</protein>
<name>A0A8R7R8G8_TRIUA</name>
<accession>A0A8R7R8G8</accession>
<dbReference type="EnsemblPlants" id="TuG1812S0000355500.01.T01">
    <property type="protein sequence ID" value="TuG1812S0000355500.01.T01.s_cds44390"/>
    <property type="gene ID" value="TuG1812S0000355500.01"/>
</dbReference>
<organism evidence="2 3">
    <name type="scientific">Triticum urartu</name>
    <name type="common">Red wild einkorn</name>
    <name type="synonym">Crithodium urartu</name>
    <dbReference type="NCBI Taxonomy" id="4572"/>
    <lineage>
        <taxon>Eukaryota</taxon>
        <taxon>Viridiplantae</taxon>
        <taxon>Streptophyta</taxon>
        <taxon>Embryophyta</taxon>
        <taxon>Tracheophyta</taxon>
        <taxon>Spermatophyta</taxon>
        <taxon>Magnoliopsida</taxon>
        <taxon>Liliopsida</taxon>
        <taxon>Poales</taxon>
        <taxon>Poaceae</taxon>
        <taxon>BOP clade</taxon>
        <taxon>Pooideae</taxon>
        <taxon>Triticodae</taxon>
        <taxon>Triticeae</taxon>
        <taxon>Triticinae</taxon>
        <taxon>Triticum</taxon>
    </lineage>
</organism>
<proteinExistence type="predicted"/>
<dbReference type="AlphaFoldDB" id="A0A8R7R8G8"/>
<sequence>MLQVAGQGVPAEDDLRQRPRRRPLVRCLLPGRANGALLPQSAQAQVHPQLPPLPQRVPGARPLRLPPKLRRRRAAVHGLQGAPSQRRPPLPRRLPGPDVRQGSLRDAPRQPPVERDAHDPHLRRARRVL</sequence>
<dbReference type="Proteomes" id="UP000015106">
    <property type="component" value="Unassembled WGS sequence"/>
</dbReference>
<evidence type="ECO:0000256" key="1">
    <source>
        <dbReference type="SAM" id="MobiDB-lite"/>
    </source>
</evidence>
<dbReference type="Gramene" id="TuG1812S0000355500.01.T01">
    <property type="protein sequence ID" value="TuG1812S0000355500.01.T01.s_cds44390"/>
    <property type="gene ID" value="TuG1812S0000355500.01"/>
</dbReference>
<reference evidence="2" key="2">
    <citation type="submission" date="2022-06" db="UniProtKB">
        <authorList>
            <consortium name="EnsemblPlants"/>
        </authorList>
    </citation>
    <scope>IDENTIFICATION</scope>
</reference>
<feature type="compositionally biased region" description="Basic and acidic residues" evidence="1">
    <location>
        <begin position="106"/>
        <end position="122"/>
    </location>
</feature>
<evidence type="ECO:0000313" key="2">
    <source>
        <dbReference type="EnsemblPlants" id="TuG1812S0000355500.01.T01.s_cds44390"/>
    </source>
</evidence>
<evidence type="ECO:0000313" key="3">
    <source>
        <dbReference type="Proteomes" id="UP000015106"/>
    </source>
</evidence>
<feature type="region of interest" description="Disordered" evidence="1">
    <location>
        <begin position="1"/>
        <end position="22"/>
    </location>
</feature>
<feature type="region of interest" description="Disordered" evidence="1">
    <location>
        <begin position="42"/>
        <end position="129"/>
    </location>
</feature>
<reference evidence="3" key="1">
    <citation type="journal article" date="2013" name="Nature">
        <title>Draft genome of the wheat A-genome progenitor Triticum urartu.</title>
        <authorList>
            <person name="Ling H.Q."/>
            <person name="Zhao S."/>
            <person name="Liu D."/>
            <person name="Wang J."/>
            <person name="Sun H."/>
            <person name="Zhang C."/>
            <person name="Fan H."/>
            <person name="Li D."/>
            <person name="Dong L."/>
            <person name="Tao Y."/>
            <person name="Gao C."/>
            <person name="Wu H."/>
            <person name="Li Y."/>
            <person name="Cui Y."/>
            <person name="Guo X."/>
            <person name="Zheng S."/>
            <person name="Wang B."/>
            <person name="Yu K."/>
            <person name="Liang Q."/>
            <person name="Yang W."/>
            <person name="Lou X."/>
            <person name="Chen J."/>
            <person name="Feng M."/>
            <person name="Jian J."/>
            <person name="Zhang X."/>
            <person name="Luo G."/>
            <person name="Jiang Y."/>
            <person name="Liu J."/>
            <person name="Wang Z."/>
            <person name="Sha Y."/>
            <person name="Zhang B."/>
            <person name="Wu H."/>
            <person name="Tang D."/>
            <person name="Shen Q."/>
            <person name="Xue P."/>
            <person name="Zou S."/>
            <person name="Wang X."/>
            <person name="Liu X."/>
            <person name="Wang F."/>
            <person name="Yang Y."/>
            <person name="An X."/>
            <person name="Dong Z."/>
            <person name="Zhang K."/>
            <person name="Zhang X."/>
            <person name="Luo M.C."/>
            <person name="Dvorak J."/>
            <person name="Tong Y."/>
            <person name="Wang J."/>
            <person name="Yang H."/>
            <person name="Li Z."/>
            <person name="Wang D."/>
            <person name="Zhang A."/>
            <person name="Wang J."/>
        </authorList>
    </citation>
    <scope>NUCLEOTIDE SEQUENCE</scope>
    <source>
        <strain evidence="3">cv. G1812</strain>
    </source>
</reference>
<keyword evidence="3" id="KW-1185">Reference proteome</keyword>